<evidence type="ECO:0000313" key="1">
    <source>
        <dbReference type="EMBL" id="WUU58365.1"/>
    </source>
</evidence>
<name>A0ABZ1YJM2_9ACTN</name>
<sequence>MTPDTDAIARRLRAELPAQIAALPKDRRGYPITFVTAIGDDGTPDFTELDGPRRAQAIVEQLCGICGQAIPLIRAVIGGLQVVESHLTLDPPMCVGCAVFAATHAAAGCPFLLMPNARYRKARTDQPTSPLASEQRASTFFLARTFAHEAVRARHPDGSEDVMALCARWTSLEMIAGGELVDARHLISR</sequence>
<geneLocation type="plasmid" evidence="1">
    <name>unnamed1</name>
</geneLocation>
<dbReference type="EMBL" id="CP109208">
    <property type="protein sequence ID" value="WUU58365.1"/>
    <property type="molecule type" value="Genomic_DNA"/>
</dbReference>
<dbReference type="RefSeq" id="WP_266478004.1">
    <property type="nucleotide sequence ID" value="NZ_CP109208.1"/>
</dbReference>
<protein>
    <submittedName>
        <fullName evidence="1">Uncharacterized protein</fullName>
    </submittedName>
</protein>
<accession>A0ABZ1YJM2</accession>
<proteinExistence type="predicted"/>
<reference evidence="1" key="1">
    <citation type="submission" date="2022-10" db="EMBL/GenBank/DDBJ databases">
        <title>The complete genomes of actinobacterial strains from the NBC collection.</title>
        <authorList>
            <person name="Joergensen T.S."/>
            <person name="Alvarez Arevalo M."/>
            <person name="Sterndorff E.B."/>
            <person name="Faurdal D."/>
            <person name="Vuksanovic O."/>
            <person name="Mourched A.-S."/>
            <person name="Charusanti P."/>
            <person name="Shaw S."/>
            <person name="Blin K."/>
            <person name="Weber T."/>
        </authorList>
    </citation>
    <scope>NUCLEOTIDE SEQUENCE [LARGE SCALE GENOMIC DNA]</scope>
    <source>
        <strain evidence="1">NBC 01686</strain>
        <plasmid evidence="1">unnamed1</plasmid>
    </source>
</reference>
<gene>
    <name evidence="1" type="ORF">OIE82_34885</name>
</gene>
<keyword evidence="1" id="KW-0614">Plasmid</keyword>
<organism evidence="1">
    <name type="scientific">Streptomyces althioticus</name>
    <dbReference type="NCBI Taxonomy" id="83380"/>
    <lineage>
        <taxon>Bacteria</taxon>
        <taxon>Bacillati</taxon>
        <taxon>Actinomycetota</taxon>
        <taxon>Actinomycetes</taxon>
        <taxon>Kitasatosporales</taxon>
        <taxon>Streptomycetaceae</taxon>
        <taxon>Streptomyces</taxon>
        <taxon>Streptomyces althioticus group</taxon>
    </lineage>
</organism>